<dbReference type="EMBL" id="LWDF02000107">
    <property type="protein sequence ID" value="KAE8257508.1"/>
    <property type="molecule type" value="Genomic_DNA"/>
</dbReference>
<evidence type="ECO:0000256" key="1">
    <source>
        <dbReference type="SAM" id="MobiDB-lite"/>
    </source>
</evidence>
<comment type="caution">
    <text evidence="3">The sequence shown here is derived from an EMBL/GenBank/DDBJ whole genome shotgun (WGS) entry which is preliminary data.</text>
</comment>
<evidence type="ECO:0000256" key="2">
    <source>
        <dbReference type="SAM" id="Phobius"/>
    </source>
</evidence>
<sequence length="560" mass="56601">MEPHQNILRLRRAHTGIPKRTFPDIYPRAPLFGGNFQQPPSQSQPSTSPSTKQPAPETGTHPANPGSTGSGSTGSGSTGTGGTGTGGTGTGGTGTGSTGGGTTPGGGSTGSGGSGGAGSILNPQPDPTTSPSIPSTGEPSFDLPSPSGGVGTGTNHDTPPSDNPAPSTPGSTTPSNSSTTNPSTPPPANSTATNTTNATSAHNATAPTHTKGTNSTDKPAKAPLPTNDASNATAPPVVTQIITTLPTSTPTPDPTISSSDSSDSSAGGAQIGVIIGAIAGGLAGVIVLIWLILIPVRRRQTRQKEVDWALAFDNDHGPSGNSADAVFGNEHRRRNSAADDLRAVEKSDPYVMGDMGRGQMEYVQGDVAMQGYQQYHLDAANGSQQWLDPHGQAYAGGQDFVYDPQGQAYFNGAPNNVDPYTRTSPTQGPTAYYGWPADVPVPGSTMSPPPQMNTPLFSATVQRGYSTSTRSTAVSPAQGPMTFKGHAYPPQGHFNGQDPNCAYPAGTGTAHSEYGGGGGGPPSEITTTAVASDIAAEQCKQEGTAEDDIYGGVTNGPTVQ</sequence>
<feature type="compositionally biased region" description="Low complexity" evidence="1">
    <location>
        <begin position="189"/>
        <end position="210"/>
    </location>
</feature>
<feature type="compositionally biased region" description="Low complexity" evidence="1">
    <location>
        <begin position="37"/>
        <end position="54"/>
    </location>
</feature>
<protein>
    <recommendedName>
        <fullName evidence="5">Mid2 domain-containing protein</fullName>
    </recommendedName>
</protein>
<organism evidence="3 4">
    <name type="scientific">Tilletia indica</name>
    <dbReference type="NCBI Taxonomy" id="43049"/>
    <lineage>
        <taxon>Eukaryota</taxon>
        <taxon>Fungi</taxon>
        <taxon>Dikarya</taxon>
        <taxon>Basidiomycota</taxon>
        <taxon>Ustilaginomycotina</taxon>
        <taxon>Exobasidiomycetes</taxon>
        <taxon>Tilletiales</taxon>
        <taxon>Tilletiaceae</taxon>
        <taxon>Tilletia</taxon>
    </lineage>
</organism>
<reference evidence="3" key="2">
    <citation type="journal article" date="2019" name="IMA Fungus">
        <title>Genome sequencing and comparison of five Tilletia species to identify candidate genes for the detection of regulated species infecting wheat.</title>
        <authorList>
            <person name="Nguyen H.D.T."/>
            <person name="Sultana T."/>
            <person name="Kesanakurti P."/>
            <person name="Hambleton S."/>
        </authorList>
    </citation>
    <scope>NUCLEOTIDE SEQUENCE</scope>
    <source>
        <strain evidence="3">DAOMC 236416</strain>
    </source>
</reference>
<gene>
    <name evidence="3" type="ORF">A4X13_0g2307</name>
</gene>
<name>A0A177TKC7_9BASI</name>
<dbReference type="Proteomes" id="UP000077521">
    <property type="component" value="Unassembled WGS sequence"/>
</dbReference>
<feature type="region of interest" description="Disordered" evidence="1">
    <location>
        <begin position="1"/>
        <end position="267"/>
    </location>
</feature>
<reference evidence="3" key="1">
    <citation type="submission" date="2016-04" db="EMBL/GenBank/DDBJ databases">
        <authorList>
            <person name="Nguyen H.D."/>
            <person name="Samba Siva P."/>
            <person name="Cullis J."/>
            <person name="Levesque C.A."/>
            <person name="Hambleton S."/>
        </authorList>
    </citation>
    <scope>NUCLEOTIDE SEQUENCE</scope>
    <source>
        <strain evidence="3">DAOMC 236416</strain>
    </source>
</reference>
<feature type="compositionally biased region" description="Low complexity" evidence="1">
    <location>
        <begin position="241"/>
        <end position="267"/>
    </location>
</feature>
<evidence type="ECO:0008006" key="5">
    <source>
        <dbReference type="Google" id="ProtNLM"/>
    </source>
</evidence>
<feature type="compositionally biased region" description="Gly residues" evidence="1">
    <location>
        <begin position="68"/>
        <end position="118"/>
    </location>
</feature>
<keyword evidence="2" id="KW-1133">Transmembrane helix</keyword>
<proteinExistence type="predicted"/>
<accession>A0A177TKC7</accession>
<feature type="compositionally biased region" description="Low complexity" evidence="1">
    <location>
        <begin position="168"/>
        <end position="182"/>
    </location>
</feature>
<dbReference type="AlphaFoldDB" id="A0A177TKC7"/>
<keyword evidence="2" id="KW-0812">Transmembrane</keyword>
<feature type="transmembrane region" description="Helical" evidence="2">
    <location>
        <begin position="271"/>
        <end position="294"/>
    </location>
</feature>
<keyword evidence="4" id="KW-1185">Reference proteome</keyword>
<feature type="compositionally biased region" description="Low complexity" evidence="1">
    <location>
        <begin position="127"/>
        <end position="140"/>
    </location>
</feature>
<keyword evidence="2" id="KW-0472">Membrane</keyword>
<feature type="region of interest" description="Disordered" evidence="1">
    <location>
        <begin position="538"/>
        <end position="560"/>
    </location>
</feature>
<evidence type="ECO:0000313" key="3">
    <source>
        <dbReference type="EMBL" id="KAE8257508.1"/>
    </source>
</evidence>
<evidence type="ECO:0000313" key="4">
    <source>
        <dbReference type="Proteomes" id="UP000077521"/>
    </source>
</evidence>